<feature type="region of interest" description="Disordered" evidence="2">
    <location>
        <begin position="414"/>
        <end position="447"/>
    </location>
</feature>
<reference evidence="4 5" key="1">
    <citation type="submission" date="2020-10" db="EMBL/GenBank/DDBJ databases">
        <title>Novel species in genus Corynebacterium.</title>
        <authorList>
            <person name="Zhang G."/>
        </authorList>
    </citation>
    <scope>NUCLEOTIDE SEQUENCE [LARGE SCALE GENOMIC DNA]</scope>
    <source>
        <strain evidence="4 5">DSM 45110</strain>
    </source>
</reference>
<comment type="caution">
    <text evidence="4">The sequence shown here is derived from an EMBL/GenBank/DDBJ whole genome shotgun (WGS) entry which is preliminary data.</text>
</comment>
<dbReference type="SUPFAM" id="SSF158791">
    <property type="entry name" value="MgtE N-terminal domain-like"/>
    <property type="match status" value="1"/>
</dbReference>
<evidence type="ECO:0000256" key="1">
    <source>
        <dbReference type="PROSITE-ProRule" id="PRU00703"/>
    </source>
</evidence>
<dbReference type="InterPro" id="IPR058838">
    <property type="entry name" value="SH3_actinomycetes"/>
</dbReference>
<sequence>MSGMRVFAGRLAGMIVLGPDGDSVGRVRDVAVSIYDDKATALGVVVELVTKRKIFLPMLRIGSITENELTMVSSSVNLRPFKARSGEISLMDDLLGAKVHTDDPEHPELHGRPVEIVDVEMELNRTRDWRIRRVAIAQRSRLGRRTQVTIIPLENIQGLHASGTGRVNPDAELIASFSEMRNADVANALHEMPETRRVKIAQELDDERLADVLAEMPDDYQVDILSNLNIERAADVLEEMDPDDAADVLAELPGDKSDVLLELMNPEDSDSVRRLMTFSPDTVGALMTPEPIILMPQATVAEALAHARNPELPTSLASMVFVARPPQATPTGKYLGCVHLQKLLREPPSTQIGGILDLELPALYAEDSQETAARYFATYNLVCGPVLDQDNHLLGAVSVDDLLDHLLPEDWRQQDWRVDPTPASPAPSPVAKASPVSNTRTASQKEA</sequence>
<dbReference type="PANTHER" id="PTHR43773:SF1">
    <property type="entry name" value="MAGNESIUM TRANSPORTER MGTE"/>
    <property type="match status" value="1"/>
</dbReference>
<dbReference type="Gene3D" id="1.25.60.10">
    <property type="entry name" value="MgtE N-terminal domain-like"/>
    <property type="match status" value="1"/>
</dbReference>
<dbReference type="RefSeq" id="WP_194556083.1">
    <property type="nucleotide sequence ID" value="NZ_JADKMY010000001.1"/>
</dbReference>
<dbReference type="PANTHER" id="PTHR43773">
    <property type="entry name" value="MAGNESIUM TRANSPORTER MGTE"/>
    <property type="match status" value="1"/>
</dbReference>
<accession>A0ABR9ZKV8</accession>
<dbReference type="InterPro" id="IPR046342">
    <property type="entry name" value="CBS_dom_sf"/>
</dbReference>
<dbReference type="InterPro" id="IPR000644">
    <property type="entry name" value="CBS_dom"/>
</dbReference>
<evidence type="ECO:0000313" key="4">
    <source>
        <dbReference type="EMBL" id="MBF4553257.1"/>
    </source>
</evidence>
<proteinExistence type="predicted"/>
<dbReference type="SMART" id="SM00924">
    <property type="entry name" value="MgtE_N"/>
    <property type="match status" value="1"/>
</dbReference>
<dbReference type="InterPro" id="IPR011033">
    <property type="entry name" value="PRC_barrel-like_sf"/>
</dbReference>
<dbReference type="Proteomes" id="UP000635902">
    <property type="component" value="Unassembled WGS sequence"/>
</dbReference>
<dbReference type="SUPFAM" id="SSF50346">
    <property type="entry name" value="PRC-barrel domain"/>
    <property type="match status" value="1"/>
</dbReference>
<keyword evidence="5" id="KW-1185">Reference proteome</keyword>
<dbReference type="PROSITE" id="PS51371">
    <property type="entry name" value="CBS"/>
    <property type="match status" value="1"/>
</dbReference>
<dbReference type="SUPFAM" id="SSF54631">
    <property type="entry name" value="CBS-domain pair"/>
    <property type="match status" value="1"/>
</dbReference>
<feature type="compositionally biased region" description="Polar residues" evidence="2">
    <location>
        <begin position="438"/>
        <end position="447"/>
    </location>
</feature>
<dbReference type="CDD" id="cd04606">
    <property type="entry name" value="CBS_pair_Mg_transporter"/>
    <property type="match status" value="1"/>
</dbReference>
<evidence type="ECO:0000313" key="5">
    <source>
        <dbReference type="Proteomes" id="UP000635902"/>
    </source>
</evidence>
<dbReference type="Pfam" id="PF26205">
    <property type="entry name" value="SH3_actinomycetes"/>
    <property type="match status" value="1"/>
</dbReference>
<evidence type="ECO:0000256" key="2">
    <source>
        <dbReference type="SAM" id="MobiDB-lite"/>
    </source>
</evidence>
<dbReference type="Pfam" id="PF00571">
    <property type="entry name" value="CBS"/>
    <property type="match status" value="1"/>
</dbReference>
<organism evidence="4 5">
    <name type="scientific">Corynebacterium suicordis DSM 45110</name>
    <dbReference type="NCBI Taxonomy" id="1121369"/>
    <lineage>
        <taxon>Bacteria</taxon>
        <taxon>Bacillati</taxon>
        <taxon>Actinomycetota</taxon>
        <taxon>Actinomycetes</taxon>
        <taxon>Mycobacteriales</taxon>
        <taxon>Corynebacteriaceae</taxon>
        <taxon>Corynebacterium</taxon>
    </lineage>
</organism>
<gene>
    <name evidence="4" type="ORF">IRY30_04060</name>
</gene>
<feature type="domain" description="CBS" evidence="3">
    <location>
        <begin position="355"/>
        <end position="414"/>
    </location>
</feature>
<name>A0ABR9ZKV8_9CORY</name>
<protein>
    <submittedName>
        <fullName evidence="4">Magnesium transporter</fullName>
    </submittedName>
</protein>
<dbReference type="EMBL" id="JADKMY010000001">
    <property type="protein sequence ID" value="MBF4553257.1"/>
    <property type="molecule type" value="Genomic_DNA"/>
</dbReference>
<dbReference type="InterPro" id="IPR038076">
    <property type="entry name" value="MgtE_N_sf"/>
</dbReference>
<evidence type="ECO:0000259" key="3">
    <source>
        <dbReference type="PROSITE" id="PS51371"/>
    </source>
</evidence>
<dbReference type="Gene3D" id="3.10.580.10">
    <property type="entry name" value="CBS-domain"/>
    <property type="match status" value="1"/>
</dbReference>
<dbReference type="InterPro" id="IPR006669">
    <property type="entry name" value="MgtE_transporter"/>
</dbReference>
<dbReference type="Pfam" id="PF03448">
    <property type="entry name" value="MgtE_N"/>
    <property type="match status" value="1"/>
</dbReference>
<dbReference type="InterPro" id="IPR006668">
    <property type="entry name" value="Mg_transptr_MgtE_intracell_dom"/>
</dbReference>
<keyword evidence="1" id="KW-0129">CBS domain</keyword>